<name>A0A177B385_9BILA</name>
<reference evidence="2 3" key="1">
    <citation type="submission" date="2016-04" db="EMBL/GenBank/DDBJ databases">
        <title>The genome of Intoshia linei affirms orthonectids as highly simplified spiralians.</title>
        <authorList>
            <person name="Mikhailov K.V."/>
            <person name="Slusarev G.S."/>
            <person name="Nikitin M.A."/>
            <person name="Logacheva M.D."/>
            <person name="Penin A."/>
            <person name="Aleoshin V."/>
            <person name="Panchin Y.V."/>
        </authorList>
    </citation>
    <scope>NUCLEOTIDE SEQUENCE [LARGE SCALE GENOMIC DNA]</scope>
    <source>
        <strain evidence="2">Intl2013</strain>
        <tissue evidence="2">Whole animal</tissue>
    </source>
</reference>
<dbReference type="EMBL" id="LWCA01000394">
    <property type="protein sequence ID" value="OAF68747.1"/>
    <property type="molecule type" value="Genomic_DNA"/>
</dbReference>
<sequence length="115" mass="12828">MKPGQVELYLPKFSVTTKKNMKDEFKTIGLLTNQTDFSGISDDELTLNQFVHIAHIDIDDKGTSASAANAATMNETSVRATINIDTWFQVWVIYTASNTKKDIVVLNAVIDEPIY</sequence>
<dbReference type="Pfam" id="PF00079">
    <property type="entry name" value="Serpin"/>
    <property type="match status" value="1"/>
</dbReference>
<evidence type="ECO:0000259" key="1">
    <source>
        <dbReference type="Pfam" id="PF00079"/>
    </source>
</evidence>
<keyword evidence="3" id="KW-1185">Reference proteome</keyword>
<protein>
    <recommendedName>
        <fullName evidence="1">Serpin domain-containing protein</fullName>
    </recommendedName>
</protein>
<gene>
    <name evidence="2" type="ORF">A3Q56_03508</name>
</gene>
<dbReference type="SUPFAM" id="SSF56574">
    <property type="entry name" value="Serpins"/>
    <property type="match status" value="1"/>
</dbReference>
<dbReference type="InterPro" id="IPR036186">
    <property type="entry name" value="Serpin_sf"/>
</dbReference>
<dbReference type="Proteomes" id="UP000078046">
    <property type="component" value="Unassembled WGS sequence"/>
</dbReference>
<organism evidence="2 3">
    <name type="scientific">Intoshia linei</name>
    <dbReference type="NCBI Taxonomy" id="1819745"/>
    <lineage>
        <taxon>Eukaryota</taxon>
        <taxon>Metazoa</taxon>
        <taxon>Spiralia</taxon>
        <taxon>Lophotrochozoa</taxon>
        <taxon>Mesozoa</taxon>
        <taxon>Orthonectida</taxon>
        <taxon>Rhopaluridae</taxon>
        <taxon>Intoshia</taxon>
    </lineage>
</organism>
<accession>A0A177B385</accession>
<feature type="domain" description="Serpin" evidence="1">
    <location>
        <begin position="5"/>
        <end position="98"/>
    </location>
</feature>
<dbReference type="OrthoDB" id="1063785at2759"/>
<evidence type="ECO:0000313" key="2">
    <source>
        <dbReference type="EMBL" id="OAF68747.1"/>
    </source>
</evidence>
<evidence type="ECO:0000313" key="3">
    <source>
        <dbReference type="Proteomes" id="UP000078046"/>
    </source>
</evidence>
<dbReference type="Gene3D" id="3.30.497.10">
    <property type="entry name" value="Antithrombin, subunit I, domain 2"/>
    <property type="match status" value="1"/>
</dbReference>
<dbReference type="InterPro" id="IPR023796">
    <property type="entry name" value="Serpin_dom"/>
</dbReference>
<comment type="caution">
    <text evidence="2">The sequence shown here is derived from an EMBL/GenBank/DDBJ whole genome shotgun (WGS) entry which is preliminary data.</text>
</comment>
<dbReference type="AlphaFoldDB" id="A0A177B385"/>
<dbReference type="InterPro" id="IPR042178">
    <property type="entry name" value="Serpin_sf_1"/>
</dbReference>
<proteinExistence type="predicted"/>